<evidence type="ECO:0000313" key="8">
    <source>
        <dbReference type="Proteomes" id="UP000824156"/>
    </source>
</evidence>
<dbReference type="PANTHER" id="PTHR43133:SF25">
    <property type="entry name" value="RNA POLYMERASE SIGMA FACTOR RFAY-RELATED"/>
    <property type="match status" value="1"/>
</dbReference>
<dbReference type="SUPFAM" id="SSF88946">
    <property type="entry name" value="Sigma2 domain of RNA polymerase sigma factors"/>
    <property type="match status" value="1"/>
</dbReference>
<feature type="domain" description="RNA polymerase sigma factor 70 region 4 type 2" evidence="6">
    <location>
        <begin position="108"/>
        <end position="157"/>
    </location>
</feature>
<evidence type="ECO:0000256" key="4">
    <source>
        <dbReference type="ARBA" id="ARBA00023163"/>
    </source>
</evidence>
<dbReference type="AlphaFoldDB" id="A0A9D1W8D4"/>
<evidence type="ECO:0000256" key="1">
    <source>
        <dbReference type="ARBA" id="ARBA00010641"/>
    </source>
</evidence>
<accession>A0A9D1W8D4</accession>
<dbReference type="CDD" id="cd06171">
    <property type="entry name" value="Sigma70_r4"/>
    <property type="match status" value="1"/>
</dbReference>
<comment type="similarity">
    <text evidence="1">Belongs to the sigma-70 factor family. ECF subfamily.</text>
</comment>
<dbReference type="InterPro" id="IPR039425">
    <property type="entry name" value="RNA_pol_sigma-70-like"/>
</dbReference>
<name>A0A9D1W8D4_9SPHI</name>
<keyword evidence="2" id="KW-0805">Transcription regulation</keyword>
<dbReference type="InterPro" id="IPR007627">
    <property type="entry name" value="RNA_pol_sigma70_r2"/>
</dbReference>
<dbReference type="Pfam" id="PF04542">
    <property type="entry name" value="Sigma70_r2"/>
    <property type="match status" value="1"/>
</dbReference>
<evidence type="ECO:0000256" key="2">
    <source>
        <dbReference type="ARBA" id="ARBA00023015"/>
    </source>
</evidence>
<dbReference type="InterPro" id="IPR014284">
    <property type="entry name" value="RNA_pol_sigma-70_dom"/>
</dbReference>
<comment type="caution">
    <text evidence="7">The sequence shown here is derived from an EMBL/GenBank/DDBJ whole genome shotgun (WGS) entry which is preliminary data.</text>
</comment>
<evidence type="ECO:0000313" key="7">
    <source>
        <dbReference type="EMBL" id="HIX54509.1"/>
    </source>
</evidence>
<dbReference type="InterPro" id="IPR013324">
    <property type="entry name" value="RNA_pol_sigma_r3/r4-like"/>
</dbReference>
<dbReference type="InterPro" id="IPR036388">
    <property type="entry name" value="WH-like_DNA-bd_sf"/>
</dbReference>
<keyword evidence="4" id="KW-0804">Transcription</keyword>
<gene>
    <name evidence="7" type="ORF">H9853_05735</name>
</gene>
<dbReference type="InterPro" id="IPR013249">
    <property type="entry name" value="RNA_pol_sigma70_r4_t2"/>
</dbReference>
<dbReference type="GO" id="GO:0006352">
    <property type="term" value="P:DNA-templated transcription initiation"/>
    <property type="evidence" value="ECO:0007669"/>
    <property type="project" value="InterPro"/>
</dbReference>
<organism evidence="7 8">
    <name type="scientific">Candidatus Sphingobacterium stercoripullorum</name>
    <dbReference type="NCBI Taxonomy" id="2838759"/>
    <lineage>
        <taxon>Bacteria</taxon>
        <taxon>Pseudomonadati</taxon>
        <taxon>Bacteroidota</taxon>
        <taxon>Sphingobacteriia</taxon>
        <taxon>Sphingobacteriales</taxon>
        <taxon>Sphingobacteriaceae</taxon>
        <taxon>Sphingobacterium</taxon>
    </lineage>
</organism>
<proteinExistence type="inferred from homology"/>
<dbReference type="SUPFAM" id="SSF88659">
    <property type="entry name" value="Sigma3 and sigma4 domains of RNA polymerase sigma factors"/>
    <property type="match status" value="1"/>
</dbReference>
<dbReference type="Pfam" id="PF08281">
    <property type="entry name" value="Sigma70_r4_2"/>
    <property type="match status" value="1"/>
</dbReference>
<reference evidence="7" key="1">
    <citation type="journal article" date="2021" name="PeerJ">
        <title>Extensive microbial diversity within the chicken gut microbiome revealed by metagenomics and culture.</title>
        <authorList>
            <person name="Gilroy R."/>
            <person name="Ravi A."/>
            <person name="Getino M."/>
            <person name="Pursley I."/>
            <person name="Horton D.L."/>
            <person name="Alikhan N.F."/>
            <person name="Baker D."/>
            <person name="Gharbi K."/>
            <person name="Hall N."/>
            <person name="Watson M."/>
            <person name="Adriaenssens E.M."/>
            <person name="Foster-Nyarko E."/>
            <person name="Jarju S."/>
            <person name="Secka A."/>
            <person name="Antonio M."/>
            <person name="Oren A."/>
            <person name="Chaudhuri R.R."/>
            <person name="La Ragione R."/>
            <person name="Hildebrand F."/>
            <person name="Pallen M.J."/>
        </authorList>
    </citation>
    <scope>NUCLEOTIDE SEQUENCE</scope>
    <source>
        <strain evidence="7">1719</strain>
    </source>
</reference>
<reference evidence="7" key="2">
    <citation type="submission" date="2021-04" db="EMBL/GenBank/DDBJ databases">
        <authorList>
            <person name="Gilroy R."/>
        </authorList>
    </citation>
    <scope>NUCLEOTIDE SEQUENCE</scope>
    <source>
        <strain evidence="7">1719</strain>
    </source>
</reference>
<sequence>MNKIEFKRKLAQQAPYLELYARGFTNNSDDALDLVQDTALKAVKYFQSFKDGTNLKSWLYTIMRNTFINKYRRIQRINTLVIRQEQISNANLLASSTKNKGESNFILDDIQKALRGLNKEYYTPFMMYYEGYKYHEIADHLAIPIGTVKTRIHVARKIMKKALTVYKNR</sequence>
<dbReference type="Gene3D" id="1.10.1740.10">
    <property type="match status" value="1"/>
</dbReference>
<protein>
    <submittedName>
        <fullName evidence="7">RNA polymerase sigma factor</fullName>
    </submittedName>
</protein>
<dbReference type="NCBIfam" id="TIGR02937">
    <property type="entry name" value="sigma70-ECF"/>
    <property type="match status" value="1"/>
</dbReference>
<dbReference type="InterPro" id="IPR013325">
    <property type="entry name" value="RNA_pol_sigma_r2"/>
</dbReference>
<feature type="domain" description="RNA polymerase sigma-70 region 2" evidence="5">
    <location>
        <begin position="15"/>
        <end position="76"/>
    </location>
</feature>
<evidence type="ECO:0000259" key="6">
    <source>
        <dbReference type="Pfam" id="PF08281"/>
    </source>
</evidence>
<evidence type="ECO:0000259" key="5">
    <source>
        <dbReference type="Pfam" id="PF04542"/>
    </source>
</evidence>
<dbReference type="Gene3D" id="1.10.10.10">
    <property type="entry name" value="Winged helix-like DNA-binding domain superfamily/Winged helix DNA-binding domain"/>
    <property type="match status" value="1"/>
</dbReference>
<dbReference type="GO" id="GO:0003677">
    <property type="term" value="F:DNA binding"/>
    <property type="evidence" value="ECO:0007669"/>
    <property type="project" value="InterPro"/>
</dbReference>
<dbReference type="PANTHER" id="PTHR43133">
    <property type="entry name" value="RNA POLYMERASE ECF-TYPE SIGMA FACTO"/>
    <property type="match status" value="1"/>
</dbReference>
<dbReference type="Proteomes" id="UP000824156">
    <property type="component" value="Unassembled WGS sequence"/>
</dbReference>
<dbReference type="EMBL" id="DXEZ01000158">
    <property type="protein sequence ID" value="HIX54509.1"/>
    <property type="molecule type" value="Genomic_DNA"/>
</dbReference>
<dbReference type="GO" id="GO:0016987">
    <property type="term" value="F:sigma factor activity"/>
    <property type="evidence" value="ECO:0007669"/>
    <property type="project" value="UniProtKB-KW"/>
</dbReference>
<evidence type="ECO:0000256" key="3">
    <source>
        <dbReference type="ARBA" id="ARBA00023082"/>
    </source>
</evidence>
<keyword evidence="3" id="KW-0731">Sigma factor</keyword>